<proteinExistence type="predicted"/>
<dbReference type="PROSITE" id="PS50930">
    <property type="entry name" value="HTH_LYTTR"/>
    <property type="match status" value="1"/>
</dbReference>
<feature type="domain" description="Response regulatory" evidence="2">
    <location>
        <begin position="5"/>
        <end position="116"/>
    </location>
</feature>
<dbReference type="SUPFAM" id="SSF52172">
    <property type="entry name" value="CheY-like"/>
    <property type="match status" value="1"/>
</dbReference>
<keyword evidence="4" id="KW-0238">DNA-binding</keyword>
<dbReference type="PANTHER" id="PTHR37299">
    <property type="entry name" value="TRANSCRIPTIONAL REGULATOR-RELATED"/>
    <property type="match status" value="1"/>
</dbReference>
<protein>
    <submittedName>
        <fullName evidence="4">LytTR family DNA-binding domain-containing protein</fullName>
    </submittedName>
</protein>
<dbReference type="EMBL" id="CP119075">
    <property type="protein sequence ID" value="WED65201.1"/>
    <property type="molecule type" value="Genomic_DNA"/>
</dbReference>
<dbReference type="Proteomes" id="UP001218638">
    <property type="component" value="Chromosome"/>
</dbReference>
<dbReference type="GO" id="GO:0003677">
    <property type="term" value="F:DNA binding"/>
    <property type="evidence" value="ECO:0007669"/>
    <property type="project" value="UniProtKB-KW"/>
</dbReference>
<reference evidence="4" key="1">
    <citation type="submission" date="2023-03" db="EMBL/GenBank/DDBJ databases">
        <title>Lomoglobus Profundus gen. nov., sp. nov., a novel member of the phylum Verrucomicrobia, isolated from deep-marine sediment of South China Sea.</title>
        <authorList>
            <person name="Ahmad T."/>
            <person name="Ishaq S.E."/>
            <person name="Wang F."/>
        </authorList>
    </citation>
    <scope>NUCLEOTIDE SEQUENCE</scope>
    <source>
        <strain evidence="4">LMO-M01</strain>
    </source>
</reference>
<dbReference type="SMART" id="SM00448">
    <property type="entry name" value="REC"/>
    <property type="match status" value="1"/>
</dbReference>
<evidence type="ECO:0000313" key="4">
    <source>
        <dbReference type="EMBL" id="WED65201.1"/>
    </source>
</evidence>
<dbReference type="InterPro" id="IPR046947">
    <property type="entry name" value="LytR-like"/>
</dbReference>
<dbReference type="SMART" id="SM00850">
    <property type="entry name" value="LytTR"/>
    <property type="match status" value="1"/>
</dbReference>
<sequence length="258" mass="28912">MPSRHALLIDDEPLARIELRRLLQAHADITIVGEAGTLNEARERLAATDYDLVFLDIQLRGGTGFDLLEHIPPHARVIFVTAFDRYAVRAFDVNALDYLLKPVTAERLSASLYRLDPAEPTAPAGRGPESDRENAPPFTVEDRIFVKTGHTTRFIEIRAIVSIRSCENYTEIQLADGSQHLTLRTLKSWENTLPASIFARVHRQSLINLQHVRAIVRGEGEDVRFAFQPPLPEIAASRRCVAELRQRLADAGLAQIIP</sequence>
<dbReference type="InterPro" id="IPR007492">
    <property type="entry name" value="LytTR_DNA-bd_dom"/>
</dbReference>
<evidence type="ECO:0000256" key="1">
    <source>
        <dbReference type="PROSITE-ProRule" id="PRU00169"/>
    </source>
</evidence>
<accession>A0AAE9ZXB0</accession>
<dbReference type="Pfam" id="PF04397">
    <property type="entry name" value="LytTR"/>
    <property type="match status" value="1"/>
</dbReference>
<feature type="modified residue" description="4-aspartylphosphate" evidence="1">
    <location>
        <position position="56"/>
    </location>
</feature>
<dbReference type="KEGG" id="slom:PXH66_22920"/>
<dbReference type="GO" id="GO:0000156">
    <property type="term" value="F:phosphorelay response regulator activity"/>
    <property type="evidence" value="ECO:0007669"/>
    <property type="project" value="InterPro"/>
</dbReference>
<evidence type="ECO:0000313" key="5">
    <source>
        <dbReference type="Proteomes" id="UP001218638"/>
    </source>
</evidence>
<dbReference type="AlphaFoldDB" id="A0AAE9ZXB0"/>
<organism evidence="4 5">
    <name type="scientific">Synoicihabitans lomoniglobus</name>
    <dbReference type="NCBI Taxonomy" id="2909285"/>
    <lineage>
        <taxon>Bacteria</taxon>
        <taxon>Pseudomonadati</taxon>
        <taxon>Verrucomicrobiota</taxon>
        <taxon>Opitutia</taxon>
        <taxon>Opitutales</taxon>
        <taxon>Opitutaceae</taxon>
        <taxon>Synoicihabitans</taxon>
    </lineage>
</organism>
<feature type="domain" description="HTH LytTR-type" evidence="3">
    <location>
        <begin position="144"/>
        <end position="250"/>
    </location>
</feature>
<dbReference type="Gene3D" id="3.40.50.2300">
    <property type="match status" value="1"/>
</dbReference>
<name>A0AAE9ZXB0_9BACT</name>
<dbReference type="PROSITE" id="PS50110">
    <property type="entry name" value="RESPONSE_REGULATORY"/>
    <property type="match status" value="1"/>
</dbReference>
<keyword evidence="1" id="KW-0597">Phosphoprotein</keyword>
<evidence type="ECO:0000259" key="3">
    <source>
        <dbReference type="PROSITE" id="PS50930"/>
    </source>
</evidence>
<dbReference type="PANTHER" id="PTHR37299:SF1">
    <property type="entry name" value="STAGE 0 SPORULATION PROTEIN A HOMOLOG"/>
    <property type="match status" value="1"/>
</dbReference>
<gene>
    <name evidence="4" type="ORF">PXH66_22920</name>
</gene>
<dbReference type="InterPro" id="IPR011006">
    <property type="entry name" value="CheY-like_superfamily"/>
</dbReference>
<dbReference type="Gene3D" id="2.40.50.1020">
    <property type="entry name" value="LytTr DNA-binding domain"/>
    <property type="match status" value="1"/>
</dbReference>
<dbReference type="Pfam" id="PF00072">
    <property type="entry name" value="Response_reg"/>
    <property type="match status" value="1"/>
</dbReference>
<dbReference type="RefSeq" id="WP_330928270.1">
    <property type="nucleotide sequence ID" value="NZ_CP119075.1"/>
</dbReference>
<evidence type="ECO:0000259" key="2">
    <source>
        <dbReference type="PROSITE" id="PS50110"/>
    </source>
</evidence>
<dbReference type="InterPro" id="IPR001789">
    <property type="entry name" value="Sig_transdc_resp-reg_receiver"/>
</dbReference>
<keyword evidence="5" id="KW-1185">Reference proteome</keyword>